<dbReference type="FunFam" id="3.30.900.10:FF:000009">
    <property type="entry name" value="Meiosis-specific protein ASY2"/>
    <property type="match status" value="1"/>
</dbReference>
<evidence type="ECO:0000256" key="5">
    <source>
        <dbReference type="ARBA" id="ARBA00023254"/>
    </source>
</evidence>
<reference evidence="8" key="1">
    <citation type="submission" date="2015-06" db="UniProtKB">
        <authorList>
            <consortium name="EnsemblPlants"/>
        </authorList>
    </citation>
    <scope>IDENTIFICATION</scope>
</reference>
<evidence type="ECO:0000256" key="6">
    <source>
        <dbReference type="SAM" id="MobiDB-lite"/>
    </source>
</evidence>
<keyword evidence="5" id="KW-0469">Meiosis</keyword>
<evidence type="ECO:0000256" key="1">
    <source>
        <dbReference type="ARBA" id="ARBA00004123"/>
    </source>
</evidence>
<feature type="compositionally biased region" description="Basic and acidic residues" evidence="6">
    <location>
        <begin position="342"/>
        <end position="352"/>
    </location>
</feature>
<organism evidence="8">
    <name type="scientific">Aegilops tauschii</name>
    <name type="common">Tausch's goatgrass</name>
    <name type="synonym">Aegilops squarrosa</name>
    <dbReference type="NCBI Taxonomy" id="37682"/>
    <lineage>
        <taxon>Eukaryota</taxon>
        <taxon>Viridiplantae</taxon>
        <taxon>Streptophyta</taxon>
        <taxon>Embryophyta</taxon>
        <taxon>Tracheophyta</taxon>
        <taxon>Spermatophyta</taxon>
        <taxon>Magnoliopsida</taxon>
        <taxon>Liliopsida</taxon>
        <taxon>Poales</taxon>
        <taxon>Poaceae</taxon>
        <taxon>BOP clade</taxon>
        <taxon>Pooideae</taxon>
        <taxon>Triticodae</taxon>
        <taxon>Triticeae</taxon>
        <taxon>Triticinae</taxon>
        <taxon>Aegilops</taxon>
    </lineage>
</organism>
<dbReference type="SUPFAM" id="SSF56019">
    <property type="entry name" value="The spindle assembly checkpoint protein mad2"/>
    <property type="match status" value="1"/>
</dbReference>
<accession>R7W027</accession>
<dbReference type="AlphaFoldDB" id="R7W027"/>
<dbReference type="PANTHER" id="PTHR48225:SF7">
    <property type="entry name" value="MEIOSIS-SPECIFIC PROTEIN HOP1"/>
    <property type="match status" value="1"/>
</dbReference>
<feature type="region of interest" description="Disordered" evidence="6">
    <location>
        <begin position="1006"/>
        <end position="1036"/>
    </location>
</feature>
<dbReference type="Pfam" id="PF02301">
    <property type="entry name" value="HORMA"/>
    <property type="match status" value="1"/>
</dbReference>
<dbReference type="InterPro" id="IPR051294">
    <property type="entry name" value="HORMA_MeioticProgression"/>
</dbReference>
<dbReference type="GO" id="GO:0007129">
    <property type="term" value="P:homologous chromosome pairing at meiosis"/>
    <property type="evidence" value="ECO:0007669"/>
    <property type="project" value="UniProtKB-ARBA"/>
</dbReference>
<name>R7W027_AEGTA</name>
<keyword evidence="7" id="KW-0472">Membrane</keyword>
<comment type="subcellular location">
    <subcellularLocation>
        <location evidence="2">Chromosome</location>
    </subcellularLocation>
    <subcellularLocation>
        <location evidence="1">Nucleus</location>
    </subcellularLocation>
</comment>
<evidence type="ECO:0000256" key="7">
    <source>
        <dbReference type="SAM" id="Phobius"/>
    </source>
</evidence>
<evidence type="ECO:0000256" key="2">
    <source>
        <dbReference type="ARBA" id="ARBA00004286"/>
    </source>
</evidence>
<protein>
    <submittedName>
        <fullName evidence="8">HORMA domain-containing protein 1</fullName>
    </submittedName>
</protein>
<keyword evidence="7" id="KW-1133">Transmembrane helix</keyword>
<dbReference type="Pfam" id="PF14968">
    <property type="entry name" value="CCDC84"/>
    <property type="match status" value="1"/>
</dbReference>
<keyword evidence="7" id="KW-0812">Transmembrane</keyword>
<feature type="compositionally biased region" description="Polar residues" evidence="6">
    <location>
        <begin position="601"/>
        <end position="614"/>
    </location>
</feature>
<keyword evidence="3" id="KW-0158">Chromosome</keyword>
<dbReference type="PANTHER" id="PTHR48225">
    <property type="entry name" value="HORMA DOMAIN-CONTAINING PROTEIN 1"/>
    <property type="match status" value="1"/>
</dbReference>
<feature type="compositionally biased region" description="Basic and acidic residues" evidence="6">
    <location>
        <begin position="657"/>
        <end position="668"/>
    </location>
</feature>
<keyword evidence="4" id="KW-0539">Nucleus</keyword>
<feature type="region of interest" description="Disordered" evidence="6">
    <location>
        <begin position="595"/>
        <end position="673"/>
    </location>
</feature>
<feature type="transmembrane region" description="Helical" evidence="7">
    <location>
        <begin position="47"/>
        <end position="69"/>
    </location>
</feature>
<dbReference type="InterPro" id="IPR028015">
    <property type="entry name" value="CCDC84-like"/>
</dbReference>
<feature type="transmembrane region" description="Helical" evidence="7">
    <location>
        <begin position="160"/>
        <end position="179"/>
    </location>
</feature>
<dbReference type="Gene3D" id="3.30.900.10">
    <property type="entry name" value="HORMA domain"/>
    <property type="match status" value="1"/>
</dbReference>
<evidence type="ECO:0000256" key="4">
    <source>
        <dbReference type="ARBA" id="ARBA00023242"/>
    </source>
</evidence>
<dbReference type="InterPro" id="IPR003511">
    <property type="entry name" value="HORMA_dom"/>
</dbReference>
<dbReference type="ExpressionAtlas" id="R7W027">
    <property type="expression patterns" value="baseline"/>
</dbReference>
<dbReference type="PROSITE" id="PS50815">
    <property type="entry name" value="HORMA"/>
    <property type="match status" value="1"/>
</dbReference>
<feature type="compositionally biased region" description="Polar residues" evidence="6">
    <location>
        <begin position="622"/>
        <end position="645"/>
    </location>
</feature>
<evidence type="ECO:0000313" key="8">
    <source>
        <dbReference type="EnsemblPlants" id="EMT02464"/>
    </source>
</evidence>
<evidence type="ECO:0000256" key="3">
    <source>
        <dbReference type="ARBA" id="ARBA00022454"/>
    </source>
</evidence>
<proteinExistence type="predicted"/>
<feature type="compositionally biased region" description="Basic and acidic residues" evidence="6">
    <location>
        <begin position="361"/>
        <end position="370"/>
    </location>
</feature>
<dbReference type="InterPro" id="IPR036570">
    <property type="entry name" value="HORMA_dom_sf"/>
</dbReference>
<feature type="region of interest" description="Disordered" evidence="6">
    <location>
        <begin position="334"/>
        <end position="397"/>
    </location>
</feature>
<dbReference type="EnsemblPlants" id="EMT02464">
    <property type="protein sequence ID" value="EMT02464"/>
    <property type="gene ID" value="F775_09572"/>
</dbReference>
<sequence length="1075" mass="119950">MAQKTKEAEITEQDSLLLLALIPLEMWIHTFDVDHIGWFTSFLHDPIVFSGNFLSTSILVSIAEALGYFNKYLYDLVKIIAKCVVLSYSYSYLDNIGVLLTKQTRNLLRIAIYNISYIRGLFPEKYFNDKSVPALEMKIKKLMPMDAESRRLIDWMEKDVLFLCAYLINLPILGVYDALQKKYLKTLLFCICEKEEGPMIEEYAFSFSYPNTNGEEVAMNMSRTGSKKNSATFKSNAAEVTPDQMRSSACKMIRTLVSLMRTLDQMPEERTILMKLLYYDDATPEDYEPPFFKGCAENEAVNIWNKNPLKMEVGNVNSKHLVLALKVKSVLDPCDANDANSDDDKMSLGRESDQDDDLSDTEVRPSEVDRYVVAPNDGNCKGQSGTNSEDETQDAAHEEELTAQVRAWICSRDMGTVSASDVLSNYPDISLEMVEDILERLLKDGLLSRAGKDGYAVNKVTDPKTPYIKKEREVAMHNVSPTEGTKNNDADLMYMKALYHALPMDYVTIAKLQGKLDGEANQSTVRKLMDKMVQDGYIKNSGNRRLGKAVIHSEVTNRKLLEIKKILEVDITDEMAVDTNARPAEFDRRDHQMADQEMKDGSTNGRFQSVGSDLTRTRDLPEQQQNNKDPSRTPTSNRESATSLESGVLGQRIRKSLAREESMCTPDKRTRKTSMVKEPILQQGRRHRYFPAHRAALAAALSGFRAKLADLRRALLRPSTPGPRSRLWCPFCSADLVDLDSRFACSNAIYHLASEEHLKGVKDFLRKHGGGMDQVDLFRISEDELAKWEKGCESSGTEAQALADGMIGPSLGPLKDIQNESTSKISDSFAETDIPSFHNTASCVVMPLQSPTNGAYYPTSTACYGSSTSGSVAYSAPFGTSGLPVKPCVTTHGHQGMPSTNMFHSADAQMKGAQSTSLGNGPNPPASSFVYVQQGHSGGKFNQGLKANVHTGAPPPWLEASEHDPKNVSLASYALPSSLKGKSRKLNPKRVGAAWAERRRAEMEMEKRGEAVPETPDASWLPNFGGVWQSGSRKESRKEFEKNHKLKEENNPELLTEIKPYISKRMDFRVQASNL</sequence>
<dbReference type="GO" id="GO:0000228">
    <property type="term" value="C:nuclear chromosome"/>
    <property type="evidence" value="ECO:0007669"/>
    <property type="project" value="UniProtKB-ARBA"/>
</dbReference>